<dbReference type="RefSeq" id="WP_138405539.1">
    <property type="nucleotide sequence ID" value="NZ_VBSP01000071.1"/>
</dbReference>
<dbReference type="AlphaFoldDB" id="A0A5R9DVB9"/>
<evidence type="ECO:0000259" key="2">
    <source>
        <dbReference type="Pfam" id="PF14478"/>
    </source>
</evidence>
<dbReference type="PROSITE" id="PS51257">
    <property type="entry name" value="PROKAR_LIPOPROTEIN"/>
    <property type="match status" value="1"/>
</dbReference>
<dbReference type="OrthoDB" id="2870483at2"/>
<feature type="chain" id="PRO_5038459781" evidence="1">
    <location>
        <begin position="19"/>
        <end position="134"/>
    </location>
</feature>
<comment type="caution">
    <text evidence="3">The sequence shown here is derived from an EMBL/GenBank/DDBJ whole genome shotgun (WGS) entry which is preliminary data.</text>
</comment>
<keyword evidence="1" id="KW-0732">Signal</keyword>
<dbReference type="Proteomes" id="UP000306420">
    <property type="component" value="Unassembled WGS sequence"/>
</dbReference>
<evidence type="ECO:0000313" key="4">
    <source>
        <dbReference type="Proteomes" id="UP000306420"/>
    </source>
</evidence>
<protein>
    <submittedName>
        <fullName evidence="3">DUF4430 domain-containing protein</fullName>
    </submittedName>
</protein>
<dbReference type="Gene3D" id="2.170.130.30">
    <property type="match status" value="1"/>
</dbReference>
<dbReference type="InterPro" id="IPR027954">
    <property type="entry name" value="Transcobalamin-like_C"/>
</dbReference>
<dbReference type="EMBL" id="VBSP01000071">
    <property type="protein sequence ID" value="TLQ38613.1"/>
    <property type="molecule type" value="Genomic_DNA"/>
</dbReference>
<evidence type="ECO:0000256" key="1">
    <source>
        <dbReference type="SAM" id="SignalP"/>
    </source>
</evidence>
<gene>
    <name evidence="3" type="ORF">FEZ33_11640</name>
</gene>
<feature type="domain" description="Transcobalamin-like C-terminal" evidence="2">
    <location>
        <begin position="65"/>
        <end position="130"/>
    </location>
</feature>
<accession>A0A5R9DVB9</accession>
<name>A0A5R9DVB9_9LACT</name>
<dbReference type="Pfam" id="PF14478">
    <property type="entry name" value="DUF4430"/>
    <property type="match status" value="1"/>
</dbReference>
<reference evidence="3 4" key="1">
    <citation type="submission" date="2019-05" db="EMBL/GenBank/DDBJ databases">
        <title>The metagenome of a microbial culture collection derived from dairy environment covers the genomic content of the human microbiome.</title>
        <authorList>
            <person name="Roder T."/>
            <person name="Wuthrich D."/>
            <person name="Sattari Z."/>
            <person name="Von Ah U."/>
            <person name="Bar C."/>
            <person name="Ronchi F."/>
            <person name="Macpherson A.J."/>
            <person name="Ganal-Vonarburg S.C."/>
            <person name="Bruggmann R."/>
            <person name="Vergeres G."/>
        </authorList>
    </citation>
    <scope>NUCLEOTIDE SEQUENCE [LARGE SCALE GENOMIC DNA]</scope>
    <source>
        <strain evidence="3 4">FAM 24227</strain>
    </source>
</reference>
<evidence type="ECO:0000313" key="3">
    <source>
        <dbReference type="EMBL" id="TLQ38613.1"/>
    </source>
</evidence>
<feature type="signal peptide" evidence="1">
    <location>
        <begin position="1"/>
        <end position="18"/>
    </location>
</feature>
<organism evidence="3 4">
    <name type="scientific">Ruoffia tabacinasalis</name>
    <dbReference type="NCBI Taxonomy" id="87458"/>
    <lineage>
        <taxon>Bacteria</taxon>
        <taxon>Bacillati</taxon>
        <taxon>Bacillota</taxon>
        <taxon>Bacilli</taxon>
        <taxon>Lactobacillales</taxon>
        <taxon>Aerococcaceae</taxon>
        <taxon>Ruoffia</taxon>
    </lineage>
</organism>
<proteinExistence type="predicted"/>
<sequence length="134" mass="14681">MKKWLLLLASTLVLVGCGQTTQTEETASTPVESSEQAVLAEVTVSVTVDGEEIDEGEQVLEVEEGAILLDVMKEHYELEEADGFISAINGYEQDEEAGKYWLFDFNGEMAEVGAAELELSDGDLVEWKLEAFEG</sequence>